<gene>
    <name evidence="2" type="ORF">TTHERM_00424670</name>
</gene>
<dbReference type="InParanoid" id="Q23AJ3"/>
<organism evidence="2 3">
    <name type="scientific">Tetrahymena thermophila (strain SB210)</name>
    <dbReference type="NCBI Taxonomy" id="312017"/>
    <lineage>
        <taxon>Eukaryota</taxon>
        <taxon>Sar</taxon>
        <taxon>Alveolata</taxon>
        <taxon>Ciliophora</taxon>
        <taxon>Intramacronucleata</taxon>
        <taxon>Oligohymenophorea</taxon>
        <taxon>Hymenostomatida</taxon>
        <taxon>Tetrahymenina</taxon>
        <taxon>Tetrahymenidae</taxon>
        <taxon>Tetrahymena</taxon>
    </lineage>
</organism>
<evidence type="ECO:0000313" key="2">
    <source>
        <dbReference type="EMBL" id="EAR93499.2"/>
    </source>
</evidence>
<keyword evidence="1" id="KW-1133">Transmembrane helix</keyword>
<proteinExistence type="predicted"/>
<keyword evidence="1" id="KW-0472">Membrane</keyword>
<protein>
    <submittedName>
        <fullName evidence="2">Transmembrane protein, putative</fullName>
    </submittedName>
</protein>
<keyword evidence="1 2" id="KW-0812">Transmembrane</keyword>
<dbReference type="RefSeq" id="XP_001013744.2">
    <property type="nucleotide sequence ID" value="XM_001013744.2"/>
</dbReference>
<dbReference type="HOGENOM" id="CLU_1589723_0_0_1"/>
<dbReference type="AlphaFoldDB" id="Q23AJ3"/>
<accession>Q23AJ3</accession>
<name>Q23AJ3_TETTS</name>
<dbReference type="Proteomes" id="UP000009168">
    <property type="component" value="Unassembled WGS sequence"/>
</dbReference>
<dbReference type="KEGG" id="tet:TTHERM_00424670"/>
<evidence type="ECO:0000313" key="3">
    <source>
        <dbReference type="Proteomes" id="UP000009168"/>
    </source>
</evidence>
<feature type="transmembrane region" description="Helical" evidence="1">
    <location>
        <begin position="59"/>
        <end position="80"/>
    </location>
</feature>
<dbReference type="GeneID" id="7845638"/>
<sequence>MFSKIAKYGFNLLNIKNQNSTFQTVKRSFSQKSDQVFLNETQFFKKDQMLIVYQSKEGTFFRAFSAVLGGLMTYNIYSYFTQEDESEKDSSLLLGIIFGTTFLVMQWKINKTLKHVYLDSNGRTVVLDFFKHAGFGNELVHTETLNMGGYNYFIHQFTQVPIFKYRYGGKKRFGFLKWSQANDIEILKNIFQKKTFLIGDNPYASKISNTYKKKHQ</sequence>
<feature type="transmembrane region" description="Helical" evidence="1">
    <location>
        <begin position="92"/>
        <end position="109"/>
    </location>
</feature>
<dbReference type="EMBL" id="GG662724">
    <property type="protein sequence ID" value="EAR93499.2"/>
    <property type="molecule type" value="Genomic_DNA"/>
</dbReference>
<reference evidence="3" key="1">
    <citation type="journal article" date="2006" name="PLoS Biol.">
        <title>Macronuclear genome sequence of the ciliate Tetrahymena thermophila, a model eukaryote.</title>
        <authorList>
            <person name="Eisen J.A."/>
            <person name="Coyne R.S."/>
            <person name="Wu M."/>
            <person name="Wu D."/>
            <person name="Thiagarajan M."/>
            <person name="Wortman J.R."/>
            <person name="Badger J.H."/>
            <person name="Ren Q."/>
            <person name="Amedeo P."/>
            <person name="Jones K.M."/>
            <person name="Tallon L.J."/>
            <person name="Delcher A.L."/>
            <person name="Salzberg S.L."/>
            <person name="Silva J.C."/>
            <person name="Haas B.J."/>
            <person name="Majoros W.H."/>
            <person name="Farzad M."/>
            <person name="Carlton J.M."/>
            <person name="Smith R.K. Jr."/>
            <person name="Garg J."/>
            <person name="Pearlman R.E."/>
            <person name="Karrer K.M."/>
            <person name="Sun L."/>
            <person name="Manning G."/>
            <person name="Elde N.C."/>
            <person name="Turkewitz A.P."/>
            <person name="Asai D.J."/>
            <person name="Wilkes D.E."/>
            <person name="Wang Y."/>
            <person name="Cai H."/>
            <person name="Collins K."/>
            <person name="Stewart B.A."/>
            <person name="Lee S.R."/>
            <person name="Wilamowska K."/>
            <person name="Weinberg Z."/>
            <person name="Ruzzo W.L."/>
            <person name="Wloga D."/>
            <person name="Gaertig J."/>
            <person name="Frankel J."/>
            <person name="Tsao C.-C."/>
            <person name="Gorovsky M.A."/>
            <person name="Keeling P.J."/>
            <person name="Waller R.F."/>
            <person name="Patron N.J."/>
            <person name="Cherry J.M."/>
            <person name="Stover N.A."/>
            <person name="Krieger C.J."/>
            <person name="del Toro C."/>
            <person name="Ryder H.F."/>
            <person name="Williamson S.C."/>
            <person name="Barbeau R.A."/>
            <person name="Hamilton E.P."/>
            <person name="Orias E."/>
        </authorList>
    </citation>
    <scope>NUCLEOTIDE SEQUENCE [LARGE SCALE GENOMIC DNA]</scope>
    <source>
        <strain evidence="3">SB210</strain>
    </source>
</reference>
<evidence type="ECO:0000256" key="1">
    <source>
        <dbReference type="SAM" id="Phobius"/>
    </source>
</evidence>
<keyword evidence="3" id="KW-1185">Reference proteome</keyword>
<dbReference type="eggNOG" id="ENOG502T000">
    <property type="taxonomic scope" value="Eukaryota"/>
</dbReference>